<comment type="caution">
    <text evidence="14">The sequence shown here is derived from an EMBL/GenBank/DDBJ whole genome shotgun (WGS) entry which is preliminary data.</text>
</comment>
<accession>A0AAD5U1U2</accession>
<dbReference type="InterPro" id="IPR001650">
    <property type="entry name" value="Helicase_C-like"/>
</dbReference>
<dbReference type="AlphaFoldDB" id="A0AAD5U1U2"/>
<dbReference type="InterPro" id="IPR011545">
    <property type="entry name" value="DEAD/DEAH_box_helicase_dom"/>
</dbReference>
<evidence type="ECO:0000259" key="11">
    <source>
        <dbReference type="PROSITE" id="PS51192"/>
    </source>
</evidence>
<dbReference type="PROSITE" id="PS51195">
    <property type="entry name" value="Q_MOTIF"/>
    <property type="match status" value="1"/>
</dbReference>
<name>A0AAD5U1U2_9FUNG</name>
<feature type="short sequence motif" description="Q motif" evidence="8">
    <location>
        <begin position="92"/>
        <end position="120"/>
    </location>
</feature>
<dbReference type="SMART" id="SM00490">
    <property type="entry name" value="HELICc"/>
    <property type="match status" value="1"/>
</dbReference>
<evidence type="ECO:0000256" key="1">
    <source>
        <dbReference type="ARBA" id="ARBA00004123"/>
    </source>
</evidence>
<keyword evidence="6 9" id="KW-0067">ATP-binding</keyword>
<proteinExistence type="inferred from homology"/>
<dbReference type="InterPro" id="IPR000629">
    <property type="entry name" value="RNA-helicase_DEAD-box_CS"/>
</dbReference>
<dbReference type="GO" id="GO:0005524">
    <property type="term" value="F:ATP binding"/>
    <property type="evidence" value="ECO:0007669"/>
    <property type="project" value="UniProtKB-KW"/>
</dbReference>
<evidence type="ECO:0000259" key="13">
    <source>
        <dbReference type="PROSITE" id="PS51195"/>
    </source>
</evidence>
<evidence type="ECO:0000256" key="9">
    <source>
        <dbReference type="RuleBase" id="RU000492"/>
    </source>
</evidence>
<comment type="similarity">
    <text evidence="9">Belongs to the DEAD box helicase family.</text>
</comment>
<dbReference type="InterPro" id="IPR027417">
    <property type="entry name" value="P-loop_NTPase"/>
</dbReference>
<gene>
    <name evidence="14" type="ORF">HK099_003276</name>
</gene>
<evidence type="ECO:0000313" key="14">
    <source>
        <dbReference type="EMBL" id="KAJ3221652.1"/>
    </source>
</evidence>
<dbReference type="CDD" id="cd18787">
    <property type="entry name" value="SF2_C_DEAD"/>
    <property type="match status" value="1"/>
</dbReference>
<dbReference type="FunFam" id="3.40.50.300:FF:000079">
    <property type="entry name" value="probable ATP-dependent RNA helicase DDX17"/>
    <property type="match status" value="1"/>
</dbReference>
<dbReference type="SUPFAM" id="SSF52540">
    <property type="entry name" value="P-loop containing nucleoside triphosphate hydrolases"/>
    <property type="match status" value="2"/>
</dbReference>
<dbReference type="Pfam" id="PF00271">
    <property type="entry name" value="Helicase_C"/>
    <property type="match status" value="1"/>
</dbReference>
<evidence type="ECO:0000256" key="4">
    <source>
        <dbReference type="ARBA" id="ARBA00022801"/>
    </source>
</evidence>
<dbReference type="GO" id="GO:0005634">
    <property type="term" value="C:nucleus"/>
    <property type="evidence" value="ECO:0007669"/>
    <property type="project" value="UniProtKB-SubCell"/>
</dbReference>
<evidence type="ECO:0000256" key="6">
    <source>
        <dbReference type="ARBA" id="ARBA00022840"/>
    </source>
</evidence>
<feature type="compositionally biased region" description="Gly residues" evidence="10">
    <location>
        <begin position="496"/>
        <end position="514"/>
    </location>
</feature>
<dbReference type="GO" id="GO:0016787">
    <property type="term" value="F:hydrolase activity"/>
    <property type="evidence" value="ECO:0007669"/>
    <property type="project" value="UniProtKB-KW"/>
</dbReference>
<dbReference type="SMART" id="SM00487">
    <property type="entry name" value="DEXDc"/>
    <property type="match status" value="1"/>
</dbReference>
<keyword evidence="3 9" id="KW-0547">Nucleotide-binding</keyword>
<dbReference type="EC" id="3.6.4.13" evidence="2"/>
<evidence type="ECO:0000256" key="2">
    <source>
        <dbReference type="ARBA" id="ARBA00012552"/>
    </source>
</evidence>
<dbReference type="GO" id="GO:0003676">
    <property type="term" value="F:nucleic acid binding"/>
    <property type="evidence" value="ECO:0007669"/>
    <property type="project" value="InterPro"/>
</dbReference>
<dbReference type="FunFam" id="3.40.50.300:FF:000008">
    <property type="entry name" value="ATP-dependent RNA helicase RhlB"/>
    <property type="match status" value="1"/>
</dbReference>
<dbReference type="PROSITE" id="PS00039">
    <property type="entry name" value="DEAD_ATP_HELICASE"/>
    <property type="match status" value="1"/>
</dbReference>
<evidence type="ECO:0000256" key="7">
    <source>
        <dbReference type="ARBA" id="ARBA00023242"/>
    </source>
</evidence>
<evidence type="ECO:0000256" key="8">
    <source>
        <dbReference type="PROSITE-ProRule" id="PRU00552"/>
    </source>
</evidence>
<keyword evidence="15" id="KW-1185">Reference proteome</keyword>
<keyword evidence="7" id="KW-0539">Nucleus</keyword>
<dbReference type="PROSITE" id="PS51194">
    <property type="entry name" value="HELICASE_CTER"/>
    <property type="match status" value="1"/>
</dbReference>
<keyword evidence="5 9" id="KW-0347">Helicase</keyword>
<feature type="compositionally biased region" description="Polar residues" evidence="10">
    <location>
        <begin position="1"/>
        <end position="14"/>
    </location>
</feature>
<dbReference type="PANTHER" id="PTHR47958">
    <property type="entry name" value="ATP-DEPENDENT RNA HELICASE DBP3"/>
    <property type="match status" value="1"/>
</dbReference>
<feature type="domain" description="Helicase ATP-binding" evidence="11">
    <location>
        <begin position="123"/>
        <end position="298"/>
    </location>
</feature>
<sequence length="514" mass="57053">MPSFNNFARGNNRYQPYGRGGSTRGGATGSTRFSMDVNHKYEENPVFTDLKEFKKNFYKESEADKLTSAEVQKFRVEHGMTLTGQNIPNPLLSFENNQFPQVINSIFKSNGFDKPTPIQSQGWPMALSGRNVIGIAQTGSGKTLSFILPALIHIMGQPEVVKGMGPSVLVMAPTRELACQIQQVAAEYGKVLGIRNSCLYGGAPKGKQIFELNRSPQIVIATPGRLLDLTQMGKTSLKNVTYLVLDEADRMLDMGFEKDLRKILAQIRPDRQMLMWSATWPKVVQKLARDFLGADNIKVQIGSINLKANNKIKQSVQVMDDSDKSEALGKLLVQIWDGIPGDEATKQMERTIIFVNKKYVCENIANGLWENSWNCATIHGDKTQQERDYALAEFKSGSCPILVATDVAARGLDVADLRHVINYDFPNGVEDFVHRIGRTCRGGDDNGNAYTFMTRNKQDRANAADLVNLMKDAGQEVPAELQSLIQQKRSTSSKWGRGGFGNRGRGGSRGYGRR</sequence>
<evidence type="ECO:0000256" key="3">
    <source>
        <dbReference type="ARBA" id="ARBA00022741"/>
    </source>
</evidence>
<dbReference type="Pfam" id="PF00270">
    <property type="entry name" value="DEAD"/>
    <property type="match status" value="1"/>
</dbReference>
<dbReference type="GO" id="GO:0003724">
    <property type="term" value="F:RNA helicase activity"/>
    <property type="evidence" value="ECO:0007669"/>
    <property type="project" value="UniProtKB-EC"/>
</dbReference>
<evidence type="ECO:0000259" key="12">
    <source>
        <dbReference type="PROSITE" id="PS51194"/>
    </source>
</evidence>
<dbReference type="Gene3D" id="3.40.50.300">
    <property type="entry name" value="P-loop containing nucleotide triphosphate hydrolases"/>
    <property type="match status" value="2"/>
</dbReference>
<evidence type="ECO:0000313" key="15">
    <source>
        <dbReference type="Proteomes" id="UP001211065"/>
    </source>
</evidence>
<feature type="domain" description="DEAD-box RNA helicase Q" evidence="13">
    <location>
        <begin position="92"/>
        <end position="120"/>
    </location>
</feature>
<organism evidence="14 15">
    <name type="scientific">Clydaea vesicula</name>
    <dbReference type="NCBI Taxonomy" id="447962"/>
    <lineage>
        <taxon>Eukaryota</taxon>
        <taxon>Fungi</taxon>
        <taxon>Fungi incertae sedis</taxon>
        <taxon>Chytridiomycota</taxon>
        <taxon>Chytridiomycota incertae sedis</taxon>
        <taxon>Chytridiomycetes</taxon>
        <taxon>Lobulomycetales</taxon>
        <taxon>Lobulomycetaceae</taxon>
        <taxon>Clydaea</taxon>
    </lineage>
</organism>
<dbReference type="InterPro" id="IPR014001">
    <property type="entry name" value="Helicase_ATP-bd"/>
</dbReference>
<feature type="domain" description="Helicase C-terminal" evidence="12">
    <location>
        <begin position="340"/>
        <end position="485"/>
    </location>
</feature>
<reference evidence="14" key="1">
    <citation type="submission" date="2020-05" db="EMBL/GenBank/DDBJ databases">
        <title>Phylogenomic resolution of chytrid fungi.</title>
        <authorList>
            <person name="Stajich J.E."/>
            <person name="Amses K."/>
            <person name="Simmons R."/>
            <person name="Seto K."/>
            <person name="Myers J."/>
            <person name="Bonds A."/>
            <person name="Quandt C.A."/>
            <person name="Barry K."/>
            <person name="Liu P."/>
            <person name="Grigoriev I."/>
            <person name="Longcore J.E."/>
            <person name="James T.Y."/>
        </authorList>
    </citation>
    <scope>NUCLEOTIDE SEQUENCE</scope>
    <source>
        <strain evidence="14">JEL0476</strain>
    </source>
</reference>
<feature type="compositionally biased region" description="Gly residues" evidence="10">
    <location>
        <begin position="18"/>
        <end position="28"/>
    </location>
</feature>
<dbReference type="Proteomes" id="UP001211065">
    <property type="component" value="Unassembled WGS sequence"/>
</dbReference>
<evidence type="ECO:0000256" key="10">
    <source>
        <dbReference type="SAM" id="MobiDB-lite"/>
    </source>
</evidence>
<evidence type="ECO:0000256" key="5">
    <source>
        <dbReference type="ARBA" id="ARBA00022806"/>
    </source>
</evidence>
<dbReference type="InterPro" id="IPR014014">
    <property type="entry name" value="RNA_helicase_DEAD_Q_motif"/>
</dbReference>
<feature type="region of interest" description="Disordered" evidence="10">
    <location>
        <begin position="486"/>
        <end position="514"/>
    </location>
</feature>
<dbReference type="PROSITE" id="PS51192">
    <property type="entry name" value="HELICASE_ATP_BIND_1"/>
    <property type="match status" value="1"/>
</dbReference>
<comment type="subcellular location">
    <subcellularLocation>
        <location evidence="1">Nucleus</location>
    </subcellularLocation>
</comment>
<feature type="region of interest" description="Disordered" evidence="10">
    <location>
        <begin position="1"/>
        <end position="31"/>
    </location>
</feature>
<protein>
    <recommendedName>
        <fullName evidence="2">RNA helicase</fullName>
        <ecNumber evidence="2">3.6.4.13</ecNumber>
    </recommendedName>
</protein>
<keyword evidence="4 9" id="KW-0378">Hydrolase</keyword>
<dbReference type="EMBL" id="JADGJW010000217">
    <property type="protein sequence ID" value="KAJ3221652.1"/>
    <property type="molecule type" value="Genomic_DNA"/>
</dbReference>